<dbReference type="InterPro" id="IPR036890">
    <property type="entry name" value="HATPase_C_sf"/>
</dbReference>
<evidence type="ECO:0000256" key="2">
    <source>
        <dbReference type="ARBA" id="ARBA00004651"/>
    </source>
</evidence>
<evidence type="ECO:0000259" key="15">
    <source>
        <dbReference type="PROSITE" id="PS50109"/>
    </source>
</evidence>
<dbReference type="InterPro" id="IPR036097">
    <property type="entry name" value="HisK_dim/P_sf"/>
</dbReference>
<keyword evidence="10" id="KW-0067">ATP-binding</keyword>
<dbReference type="InterPro" id="IPR003661">
    <property type="entry name" value="HisK_dim/P_dom"/>
</dbReference>
<dbReference type="InterPro" id="IPR003594">
    <property type="entry name" value="HATPase_dom"/>
</dbReference>
<evidence type="ECO:0000256" key="14">
    <source>
        <dbReference type="SAM" id="Phobius"/>
    </source>
</evidence>
<dbReference type="Pfam" id="PF02518">
    <property type="entry name" value="HATPase_c"/>
    <property type="match status" value="1"/>
</dbReference>
<keyword evidence="7 14" id="KW-0812">Transmembrane</keyword>
<dbReference type="eggNOG" id="COG2205">
    <property type="taxonomic scope" value="Bacteria"/>
</dbReference>
<comment type="subcellular location">
    <subcellularLocation>
        <location evidence="2">Cell membrane</location>
        <topology evidence="2">Multi-pass membrane protein</topology>
    </subcellularLocation>
</comment>
<keyword evidence="12" id="KW-0902">Two-component regulatory system</keyword>
<sequence length="655" mass="74952" precursor="true">MVTKLKSIRYSTFTKVAAIILAWLCLISILATGIDLRNNEVLHVHSYVDSLEFKSNYESLIYLTVELYTSLKSEEYIKTSDEFKGEVQAALKRYNFIKDFLSKYVNFAYYIKDLNTGEVATNLDSEDPVGLIKKQKSMLHYIQGQAIEGLWFAEDLGEMLYGKSYEVYTAVIEPLKKGDRFYDHYLSFKKSKTQINLEIAFLIASALILLLSLVYLIYVAGKKKGMEGIALRRWDRYFDIQSLIVLFAALNTLFYLDNYHYGLSFEVLLILSIDFFIGLTCLLSVVRQLKTESVKKNLFIYKSYCELLVFIRLLSKGRIFRPWIIVLLGVYSGINSILLTLIYLALIHNDEKVALLTLIPFIIFNMKGLYMISKSLKDLPEIMEATKQMAEGNLDYKLDTKNMSIAFSAFAENIQSIQMGLKKAVEDAIKGERMKTDLITNVSHDLKTPLTSIINYVGLLKKEPIENQKAQEYINILDEKSARLKVLIEDLIEASKASSGNLPVNIEKLDLCELVMQAVGEYRDKFENRGLDVRTITDEKNIYAQADGKHMWRIVENLLSNVLKYSMKNSRVYINIARNEDYGILTIKNISELPLEIPVEQLTERFVRGDMSRTTEGSGLGLAIAKSLTDIQKGYFRIETDGDLFKATVEIPLWK</sequence>
<keyword evidence="6" id="KW-0808">Transferase</keyword>
<evidence type="ECO:0000256" key="1">
    <source>
        <dbReference type="ARBA" id="ARBA00000085"/>
    </source>
</evidence>
<dbReference type="GO" id="GO:0005886">
    <property type="term" value="C:plasma membrane"/>
    <property type="evidence" value="ECO:0007669"/>
    <property type="project" value="UniProtKB-SubCell"/>
</dbReference>
<keyword evidence="8" id="KW-0547">Nucleotide-binding</keyword>
<dbReference type="KEGG" id="ccl:Clocl_3362"/>
<dbReference type="EMBL" id="CP003065">
    <property type="protein sequence ID" value="AEV69861.1"/>
    <property type="molecule type" value="Genomic_DNA"/>
</dbReference>
<keyword evidence="11 14" id="KW-1133">Transmembrane helix</keyword>
<dbReference type="PANTHER" id="PTHR45528:SF1">
    <property type="entry name" value="SENSOR HISTIDINE KINASE CPXA"/>
    <property type="match status" value="1"/>
</dbReference>
<evidence type="ECO:0000256" key="10">
    <source>
        <dbReference type="ARBA" id="ARBA00022840"/>
    </source>
</evidence>
<dbReference type="PANTHER" id="PTHR45528">
    <property type="entry name" value="SENSOR HISTIDINE KINASE CPXA"/>
    <property type="match status" value="1"/>
</dbReference>
<organism evidence="16 17">
    <name type="scientific">Acetivibrio clariflavus (strain DSM 19732 / NBRC 101661 / EBR45)</name>
    <name type="common">Clostridium clariflavum</name>
    <dbReference type="NCBI Taxonomy" id="720554"/>
    <lineage>
        <taxon>Bacteria</taxon>
        <taxon>Bacillati</taxon>
        <taxon>Bacillota</taxon>
        <taxon>Clostridia</taxon>
        <taxon>Eubacteriales</taxon>
        <taxon>Oscillospiraceae</taxon>
        <taxon>Acetivibrio</taxon>
    </lineage>
</organism>
<evidence type="ECO:0000256" key="6">
    <source>
        <dbReference type="ARBA" id="ARBA00022679"/>
    </source>
</evidence>
<dbReference type="GO" id="GO:0000155">
    <property type="term" value="F:phosphorelay sensor kinase activity"/>
    <property type="evidence" value="ECO:0007669"/>
    <property type="project" value="InterPro"/>
</dbReference>
<gene>
    <name evidence="16" type="ordered locus">Clocl_3362</name>
</gene>
<keyword evidence="17" id="KW-1185">Reference proteome</keyword>
<keyword evidence="4" id="KW-1003">Cell membrane</keyword>
<comment type="catalytic activity">
    <reaction evidence="1">
        <text>ATP + protein L-histidine = ADP + protein N-phospho-L-histidine.</text>
        <dbReference type="EC" id="2.7.13.3"/>
    </reaction>
</comment>
<dbReference type="SMART" id="SM00388">
    <property type="entry name" value="HisKA"/>
    <property type="match status" value="1"/>
</dbReference>
<dbReference type="HOGENOM" id="CLU_000445_73_0_9"/>
<dbReference type="RefSeq" id="WP_014256393.1">
    <property type="nucleotide sequence ID" value="NC_016627.1"/>
</dbReference>
<feature type="domain" description="Histidine kinase" evidence="15">
    <location>
        <begin position="441"/>
        <end position="655"/>
    </location>
</feature>
<dbReference type="SUPFAM" id="SSF55874">
    <property type="entry name" value="ATPase domain of HSP90 chaperone/DNA topoisomerase II/histidine kinase"/>
    <property type="match status" value="1"/>
</dbReference>
<dbReference type="SMART" id="SM00387">
    <property type="entry name" value="HATPase_c"/>
    <property type="match status" value="1"/>
</dbReference>
<dbReference type="Pfam" id="PF00512">
    <property type="entry name" value="HisKA"/>
    <property type="match status" value="1"/>
</dbReference>
<keyword evidence="13 14" id="KW-0472">Membrane</keyword>
<dbReference type="OrthoDB" id="9792991at2"/>
<evidence type="ECO:0000256" key="3">
    <source>
        <dbReference type="ARBA" id="ARBA00012438"/>
    </source>
</evidence>
<dbReference type="AlphaFoldDB" id="G8LXE3"/>
<accession>G8LXE3</accession>
<evidence type="ECO:0000256" key="9">
    <source>
        <dbReference type="ARBA" id="ARBA00022777"/>
    </source>
</evidence>
<feature type="transmembrane region" description="Helical" evidence="14">
    <location>
        <begin position="238"/>
        <end position="256"/>
    </location>
</feature>
<keyword evidence="9 16" id="KW-0418">Kinase</keyword>
<dbReference type="Gene3D" id="1.10.287.130">
    <property type="match status" value="1"/>
</dbReference>
<dbReference type="CDD" id="cd00082">
    <property type="entry name" value="HisKA"/>
    <property type="match status" value="1"/>
</dbReference>
<feature type="transmembrane region" description="Helical" evidence="14">
    <location>
        <begin position="268"/>
        <end position="286"/>
    </location>
</feature>
<evidence type="ECO:0000256" key="8">
    <source>
        <dbReference type="ARBA" id="ARBA00022741"/>
    </source>
</evidence>
<reference evidence="16 17" key="2">
    <citation type="journal article" date="2012" name="Stand. Genomic Sci.">
        <title>Complete Genome Sequence of Clostridium clariflavum DSM 19732.</title>
        <authorList>
            <person name="Izquierdo J.A."/>
            <person name="Goodwin L."/>
            <person name="Davenport K.W."/>
            <person name="Teshima H."/>
            <person name="Bruce D."/>
            <person name="Detter C."/>
            <person name="Tapia R."/>
            <person name="Han S."/>
            <person name="Land M."/>
            <person name="Hauser L."/>
            <person name="Jeffries C.D."/>
            <person name="Han J."/>
            <person name="Pitluck S."/>
            <person name="Nolan M."/>
            <person name="Chen A."/>
            <person name="Huntemann M."/>
            <person name="Mavromatis K."/>
            <person name="Mikhailova N."/>
            <person name="Liolios K."/>
            <person name="Woyke T."/>
            <person name="Lynd L.R."/>
        </authorList>
    </citation>
    <scope>NUCLEOTIDE SEQUENCE [LARGE SCALE GENOMIC DNA]</scope>
    <source>
        <strain evidence="17">DSM 19732 / NBRC 101661 / EBR45</strain>
    </source>
</reference>
<feature type="transmembrane region" description="Helical" evidence="14">
    <location>
        <begin position="199"/>
        <end position="218"/>
    </location>
</feature>
<evidence type="ECO:0000313" key="16">
    <source>
        <dbReference type="EMBL" id="AEV69861.1"/>
    </source>
</evidence>
<dbReference type="STRING" id="720554.Clocl_3362"/>
<dbReference type="SUPFAM" id="SSF47384">
    <property type="entry name" value="Homodimeric domain of signal transducing histidine kinase"/>
    <property type="match status" value="1"/>
</dbReference>
<name>G8LXE3_ACECE</name>
<keyword evidence="5" id="KW-0597">Phosphoprotein</keyword>
<dbReference type="InterPro" id="IPR005467">
    <property type="entry name" value="His_kinase_dom"/>
</dbReference>
<reference evidence="17" key="1">
    <citation type="submission" date="2011-12" db="EMBL/GenBank/DDBJ databases">
        <title>Complete sequence of Clostridium clariflavum DSM 19732.</title>
        <authorList>
            <consortium name="US DOE Joint Genome Institute"/>
            <person name="Lucas S."/>
            <person name="Han J."/>
            <person name="Lapidus A."/>
            <person name="Cheng J.-F."/>
            <person name="Goodwin L."/>
            <person name="Pitluck S."/>
            <person name="Peters L."/>
            <person name="Teshima H."/>
            <person name="Detter J.C."/>
            <person name="Han C."/>
            <person name="Tapia R."/>
            <person name="Land M."/>
            <person name="Hauser L."/>
            <person name="Kyrpides N."/>
            <person name="Ivanova N."/>
            <person name="Pagani I."/>
            <person name="Kitzmiller T."/>
            <person name="Lynd L."/>
            <person name="Izquierdo J."/>
            <person name="Woyke T."/>
        </authorList>
    </citation>
    <scope>NUCLEOTIDE SEQUENCE [LARGE SCALE GENOMIC DNA]</scope>
    <source>
        <strain evidence="17">DSM 19732 / NBRC 101661 / EBR45</strain>
    </source>
</reference>
<dbReference type="FunFam" id="1.10.287.130:FF:000001">
    <property type="entry name" value="Two-component sensor histidine kinase"/>
    <property type="match status" value="1"/>
</dbReference>
<evidence type="ECO:0000256" key="13">
    <source>
        <dbReference type="ARBA" id="ARBA00023136"/>
    </source>
</evidence>
<proteinExistence type="predicted"/>
<dbReference type="Gene3D" id="3.30.565.10">
    <property type="entry name" value="Histidine kinase-like ATPase, C-terminal domain"/>
    <property type="match status" value="1"/>
</dbReference>
<feature type="transmembrane region" description="Helical" evidence="14">
    <location>
        <begin position="320"/>
        <end position="346"/>
    </location>
</feature>
<dbReference type="EC" id="2.7.13.3" evidence="3"/>
<evidence type="ECO:0000256" key="11">
    <source>
        <dbReference type="ARBA" id="ARBA00022989"/>
    </source>
</evidence>
<feature type="transmembrane region" description="Helical" evidence="14">
    <location>
        <begin position="353"/>
        <end position="372"/>
    </location>
</feature>
<dbReference type="Proteomes" id="UP000005435">
    <property type="component" value="Chromosome"/>
</dbReference>
<evidence type="ECO:0000256" key="7">
    <source>
        <dbReference type="ARBA" id="ARBA00022692"/>
    </source>
</evidence>
<evidence type="ECO:0000256" key="12">
    <source>
        <dbReference type="ARBA" id="ARBA00023012"/>
    </source>
</evidence>
<protein>
    <recommendedName>
        <fullName evidence="3">histidine kinase</fullName>
        <ecNumber evidence="3">2.7.13.3</ecNumber>
    </recommendedName>
</protein>
<feature type="transmembrane region" description="Helical" evidence="14">
    <location>
        <begin position="298"/>
        <end position="314"/>
    </location>
</feature>
<evidence type="ECO:0000256" key="5">
    <source>
        <dbReference type="ARBA" id="ARBA00022553"/>
    </source>
</evidence>
<dbReference type="InterPro" id="IPR050398">
    <property type="entry name" value="HssS/ArlS-like"/>
</dbReference>
<evidence type="ECO:0000256" key="4">
    <source>
        <dbReference type="ARBA" id="ARBA00022475"/>
    </source>
</evidence>
<dbReference type="PROSITE" id="PS50109">
    <property type="entry name" value="HIS_KIN"/>
    <property type="match status" value="1"/>
</dbReference>
<dbReference type="GO" id="GO:0005524">
    <property type="term" value="F:ATP binding"/>
    <property type="evidence" value="ECO:0007669"/>
    <property type="project" value="UniProtKB-KW"/>
</dbReference>
<evidence type="ECO:0000313" key="17">
    <source>
        <dbReference type="Proteomes" id="UP000005435"/>
    </source>
</evidence>